<gene>
    <name evidence="2" type="ORF">AMURIS_00410</name>
</gene>
<reference evidence="2 3" key="1">
    <citation type="submission" date="2018-01" db="EMBL/GenBank/DDBJ databases">
        <authorList>
            <person name="Gaut B.S."/>
            <person name="Morton B.R."/>
            <person name="Clegg M.T."/>
            <person name="Duvall M.R."/>
        </authorList>
    </citation>
    <scope>NUCLEOTIDE SEQUENCE [LARGE SCALE GENOMIC DNA]</scope>
    <source>
        <strain evidence="2">GP69</strain>
    </source>
</reference>
<feature type="transmembrane region" description="Helical" evidence="1">
    <location>
        <begin position="231"/>
        <end position="255"/>
    </location>
</feature>
<name>A0A2K4ZB64_9FIRM</name>
<dbReference type="OrthoDB" id="1832444at2"/>
<proteinExistence type="predicted"/>
<dbReference type="AlphaFoldDB" id="A0A2K4ZB64"/>
<evidence type="ECO:0008006" key="4">
    <source>
        <dbReference type="Google" id="ProtNLM"/>
    </source>
</evidence>
<keyword evidence="3" id="KW-1185">Reference proteome</keyword>
<feature type="transmembrane region" description="Helical" evidence="1">
    <location>
        <begin position="376"/>
        <end position="395"/>
    </location>
</feature>
<evidence type="ECO:0000313" key="3">
    <source>
        <dbReference type="Proteomes" id="UP000236311"/>
    </source>
</evidence>
<dbReference type="Proteomes" id="UP000236311">
    <property type="component" value="Unassembled WGS sequence"/>
</dbReference>
<organism evidence="2 3">
    <name type="scientific">Acetatifactor muris</name>
    <dbReference type="NCBI Taxonomy" id="879566"/>
    <lineage>
        <taxon>Bacteria</taxon>
        <taxon>Bacillati</taxon>
        <taxon>Bacillota</taxon>
        <taxon>Clostridia</taxon>
        <taxon>Lachnospirales</taxon>
        <taxon>Lachnospiraceae</taxon>
        <taxon>Acetatifactor</taxon>
    </lineage>
</organism>
<evidence type="ECO:0000313" key="2">
    <source>
        <dbReference type="EMBL" id="SOY27706.1"/>
    </source>
</evidence>
<feature type="transmembrane region" description="Helical" evidence="1">
    <location>
        <begin position="9"/>
        <end position="34"/>
    </location>
</feature>
<feature type="transmembrane region" description="Helical" evidence="1">
    <location>
        <begin position="344"/>
        <end position="364"/>
    </location>
</feature>
<feature type="transmembrane region" description="Helical" evidence="1">
    <location>
        <begin position="410"/>
        <end position="429"/>
    </location>
</feature>
<keyword evidence="1" id="KW-1133">Transmembrane helix</keyword>
<keyword evidence="1" id="KW-0812">Transmembrane</keyword>
<accession>A0A2K4ZB64</accession>
<feature type="transmembrane region" description="Helical" evidence="1">
    <location>
        <begin position="194"/>
        <end position="219"/>
    </location>
</feature>
<protein>
    <recommendedName>
        <fullName evidence="4">Glycosyltransferase RgtA/B/C/D-like domain-containing protein</fullName>
    </recommendedName>
</protein>
<dbReference type="EMBL" id="OFSM01000002">
    <property type="protein sequence ID" value="SOY27706.1"/>
    <property type="molecule type" value="Genomic_DNA"/>
</dbReference>
<keyword evidence="1" id="KW-0472">Membrane</keyword>
<dbReference type="RefSeq" id="WP_103237827.1">
    <property type="nucleotide sequence ID" value="NZ_JANJZD010000002.1"/>
</dbReference>
<sequence length="438" mass="49769">MKKKRVTKLIVNHIILLTAGALSGLIALLLVHLLPVSPMQSHVYWSLEMIEKEFSDEVLIDGYRSTLTGNFTDCLMLEHAVYSSKEHTLLEQVLHMYRRESYNPPEGGDEDGWQPGNSLKDYLIGAPQSREVSYSRYWHGYLVLLKPLLLLTSFNTIRLFQSAVQLILAGWVVMALCQRKAYPLAKAFLLSLPFLFFVSTYASLSLSICFYVLTAAILVQLKMDRLLSRRGWYGLFFLMVGMATVYFDFLTYPLVTLVYPLGIYLYFHVSTFKKDIIGIIKNSVEWSIGYVGMWAAKWILADCLTGSTCIQDAVETIFIRTGSAQGYSKIGGFFSVLAKNFQPFLNWCYILIAILFAVLFFAGMSKTFFRKIKSNLPGAASYFLLASYPFVWFFLTQNHSEQHWQFTCRILAASVFAVISGCCVLLRNIPSREAPVSF</sequence>
<evidence type="ECO:0000256" key="1">
    <source>
        <dbReference type="SAM" id="Phobius"/>
    </source>
</evidence>